<feature type="region of interest" description="Disordered" evidence="1">
    <location>
        <begin position="215"/>
        <end position="234"/>
    </location>
</feature>
<dbReference type="Proteomes" id="UP001158576">
    <property type="component" value="Chromosome PAR"/>
</dbReference>
<proteinExistence type="predicted"/>
<feature type="region of interest" description="Disordered" evidence="1">
    <location>
        <begin position="1"/>
        <end position="22"/>
    </location>
</feature>
<name>A0ABN7RYX7_OIKDI</name>
<reference evidence="2 3" key="1">
    <citation type="submission" date="2021-04" db="EMBL/GenBank/DDBJ databases">
        <authorList>
            <person name="Bliznina A."/>
        </authorList>
    </citation>
    <scope>NUCLEOTIDE SEQUENCE [LARGE SCALE GENOMIC DNA]</scope>
</reference>
<feature type="compositionally biased region" description="Polar residues" evidence="1">
    <location>
        <begin position="215"/>
        <end position="227"/>
    </location>
</feature>
<evidence type="ECO:0000256" key="1">
    <source>
        <dbReference type="SAM" id="MobiDB-lite"/>
    </source>
</evidence>
<sequence>MIGTNGRNFIGNEHDRRSLSGTETSYNCYPVYENSHNGSQILSPSSYHSSSNLNLPPTAPQQVNHQVAHNSPVAHHHVPSHVHSLSPSPTPIISEQAIQRLHSLIIEFVRARNPPLNTYHELGQCLEYMYKKTTSEDSGSLNDFLQTLSRIQYYCSEKMLQEKVNRFNGIINTLKQAAQLANKQETFRQLEFISRSLLSVESELSATINPTTLRDQQAADHQQNLSSMGMDPMRRHNPAFSGGRSGNMMSNLMNDLQLRDDYTVPRPSCHVREHSMYTLSDKCLQMCEAIKSQTARLRAKSGISPTDIVNALHCSNTNTKNSALEKLTNNFQVALDAYLNQLRRLIKVSEFIMPACFLTYRPESLKELFSGCCDPETTLLVLRETNNNFVEREIPDIQIEIANVFFPSYAKTKAKNGDPKLSSRSLLQHKRRAVENLIQSISPNLVEDARASLANKILNELC</sequence>
<evidence type="ECO:0000313" key="3">
    <source>
        <dbReference type="Proteomes" id="UP001158576"/>
    </source>
</evidence>
<organism evidence="2 3">
    <name type="scientific">Oikopleura dioica</name>
    <name type="common">Tunicate</name>
    <dbReference type="NCBI Taxonomy" id="34765"/>
    <lineage>
        <taxon>Eukaryota</taxon>
        <taxon>Metazoa</taxon>
        <taxon>Chordata</taxon>
        <taxon>Tunicata</taxon>
        <taxon>Appendicularia</taxon>
        <taxon>Copelata</taxon>
        <taxon>Oikopleuridae</taxon>
        <taxon>Oikopleura</taxon>
    </lineage>
</organism>
<evidence type="ECO:0000313" key="2">
    <source>
        <dbReference type="EMBL" id="CAG5086080.1"/>
    </source>
</evidence>
<accession>A0ABN7RYX7</accession>
<feature type="region of interest" description="Disordered" evidence="1">
    <location>
        <begin position="40"/>
        <end position="60"/>
    </location>
</feature>
<dbReference type="EMBL" id="OU015568">
    <property type="protein sequence ID" value="CAG5086080.1"/>
    <property type="molecule type" value="Genomic_DNA"/>
</dbReference>
<gene>
    <name evidence="2" type="ORF">OKIOD_LOCUS2662</name>
</gene>
<keyword evidence="3" id="KW-1185">Reference proteome</keyword>
<protein>
    <submittedName>
        <fullName evidence="2">Oidioi.mRNA.OKI2018_I69.PAR.g11104.t1.cds</fullName>
    </submittedName>
</protein>
<feature type="compositionally biased region" description="Low complexity" evidence="1">
    <location>
        <begin position="42"/>
        <end position="56"/>
    </location>
</feature>